<evidence type="ECO:0008006" key="4">
    <source>
        <dbReference type="Google" id="ProtNLM"/>
    </source>
</evidence>
<protein>
    <recommendedName>
        <fullName evidence="4">Transmembrane protein</fullName>
    </recommendedName>
</protein>
<keyword evidence="1" id="KW-0472">Membrane</keyword>
<accession>A0ABT8SQF6</accession>
<name>A0ABT8SQF6_9HYPH</name>
<gene>
    <name evidence="2" type="ORF">Q2T52_01175</name>
</gene>
<reference evidence="2" key="1">
    <citation type="journal article" date="2015" name="Int. J. Syst. Evol. Microbiol.">
        <title>Rhizobium oryzicola sp. nov., potential plant-growth-promoting endophytic bacteria isolated from rice roots.</title>
        <authorList>
            <person name="Zhang X.X."/>
            <person name="Gao J.S."/>
            <person name="Cao Y.H."/>
            <person name="Sheirdil R.A."/>
            <person name="Wang X.C."/>
            <person name="Zhang L."/>
        </authorList>
    </citation>
    <scope>NUCLEOTIDE SEQUENCE</scope>
    <source>
        <strain evidence="2">05753</strain>
    </source>
</reference>
<dbReference type="RefSeq" id="WP_302074851.1">
    <property type="nucleotide sequence ID" value="NZ_JAUKWQ010000001.1"/>
</dbReference>
<evidence type="ECO:0000313" key="2">
    <source>
        <dbReference type="EMBL" id="MDO1580694.1"/>
    </source>
</evidence>
<keyword evidence="1" id="KW-1133">Transmembrane helix</keyword>
<evidence type="ECO:0000256" key="1">
    <source>
        <dbReference type="SAM" id="Phobius"/>
    </source>
</evidence>
<comment type="caution">
    <text evidence="2">The sequence shown here is derived from an EMBL/GenBank/DDBJ whole genome shotgun (WGS) entry which is preliminary data.</text>
</comment>
<dbReference type="EMBL" id="JAUKWQ010000001">
    <property type="protein sequence ID" value="MDO1580694.1"/>
    <property type="molecule type" value="Genomic_DNA"/>
</dbReference>
<dbReference type="Proteomes" id="UP001169006">
    <property type="component" value="Unassembled WGS sequence"/>
</dbReference>
<keyword evidence="3" id="KW-1185">Reference proteome</keyword>
<reference evidence="2" key="2">
    <citation type="submission" date="2023-07" db="EMBL/GenBank/DDBJ databases">
        <authorList>
            <person name="Sun H."/>
        </authorList>
    </citation>
    <scope>NUCLEOTIDE SEQUENCE</scope>
    <source>
        <strain evidence="2">05753</strain>
    </source>
</reference>
<keyword evidence="1" id="KW-0812">Transmembrane</keyword>
<feature type="transmembrane region" description="Helical" evidence="1">
    <location>
        <begin position="44"/>
        <end position="65"/>
    </location>
</feature>
<organism evidence="2 3">
    <name type="scientific">Rhizobium oryzicola</name>
    <dbReference type="NCBI Taxonomy" id="1232668"/>
    <lineage>
        <taxon>Bacteria</taxon>
        <taxon>Pseudomonadati</taxon>
        <taxon>Pseudomonadota</taxon>
        <taxon>Alphaproteobacteria</taxon>
        <taxon>Hyphomicrobiales</taxon>
        <taxon>Rhizobiaceae</taxon>
        <taxon>Rhizobium/Agrobacterium group</taxon>
        <taxon>Rhizobium</taxon>
    </lineage>
</organism>
<sequence length="77" mass="7874">MLFSIAAALGLASAATRSTGTLVITGLMIPLVFAAACIVSPAALPLMGLWIAILGFNLGVAMLLGGHIIREVRRRAA</sequence>
<evidence type="ECO:0000313" key="3">
    <source>
        <dbReference type="Proteomes" id="UP001169006"/>
    </source>
</evidence>
<proteinExistence type="predicted"/>